<dbReference type="InterPro" id="IPR035906">
    <property type="entry name" value="MetI-like_sf"/>
</dbReference>
<dbReference type="SUPFAM" id="SSF161098">
    <property type="entry name" value="MetI-like"/>
    <property type="match status" value="1"/>
</dbReference>
<dbReference type="EMBL" id="ADLK01000020">
    <property type="protein sequence ID" value="KMW19711.1"/>
    <property type="molecule type" value="Genomic_DNA"/>
</dbReference>
<feature type="transmembrane region" description="Helical" evidence="7">
    <location>
        <begin position="78"/>
        <end position="99"/>
    </location>
</feature>
<evidence type="ECO:0000256" key="4">
    <source>
        <dbReference type="ARBA" id="ARBA00022692"/>
    </source>
</evidence>
<proteinExistence type="inferred from homology"/>
<evidence type="ECO:0000256" key="7">
    <source>
        <dbReference type="RuleBase" id="RU363032"/>
    </source>
</evidence>
<dbReference type="OrthoDB" id="27560at2"/>
<dbReference type="PATRIC" id="fig|742734.4.peg.2633"/>
<evidence type="ECO:0000256" key="3">
    <source>
        <dbReference type="ARBA" id="ARBA00022475"/>
    </source>
</evidence>
<keyword evidence="4 7" id="KW-0812">Transmembrane</keyword>
<evidence type="ECO:0000256" key="5">
    <source>
        <dbReference type="ARBA" id="ARBA00022989"/>
    </source>
</evidence>
<evidence type="ECO:0000256" key="1">
    <source>
        <dbReference type="ARBA" id="ARBA00004651"/>
    </source>
</evidence>
<dbReference type="GO" id="GO:0055085">
    <property type="term" value="P:transmembrane transport"/>
    <property type="evidence" value="ECO:0007669"/>
    <property type="project" value="InterPro"/>
</dbReference>
<keyword evidence="3" id="KW-1003">Cell membrane</keyword>
<feature type="transmembrane region" description="Helical" evidence="7">
    <location>
        <begin position="12"/>
        <end position="34"/>
    </location>
</feature>
<feature type="transmembrane region" description="Helical" evidence="7">
    <location>
        <begin position="108"/>
        <end position="127"/>
    </location>
</feature>
<evidence type="ECO:0000256" key="6">
    <source>
        <dbReference type="ARBA" id="ARBA00023136"/>
    </source>
</evidence>
<dbReference type="Pfam" id="PF00528">
    <property type="entry name" value="BPD_transp_1"/>
    <property type="match status" value="1"/>
</dbReference>
<name>A0A0J9C5L4_9FIRM</name>
<comment type="subcellular location">
    <subcellularLocation>
        <location evidence="1 7">Cell membrane</location>
        <topology evidence="1 7">Multi-pass membrane protein</topology>
    </subcellularLocation>
</comment>
<dbReference type="PROSITE" id="PS51257">
    <property type="entry name" value="PROKAR_LIPOPROTEIN"/>
    <property type="match status" value="1"/>
</dbReference>
<sequence length="280" mass="31116">MTRTNKNRLVLLLGYVVLITGCLLVLLPLSWMVITSLKSMTDITLSRGLKLFPSGPTLENFVNIWKEYPIATYIKNSAIAVGGSTIFGVVCAALCGYGLSRYEFKGKALLLSFLLVTQMFPAVMKIIPYYKILVSLHLNNTRTGLLIVYASFSIPFCTWMMYGYFKSIPTGLDEAARVDGSSAFHTFYRIIMPIALPGLVATVIYAFLQNWNEYMFASVLMSADEKKTITYAISTMADAYKIQWNYLMCAAMISSVPTLAVFTVMQKYLIAGMTAGAVKE</sequence>
<evidence type="ECO:0000256" key="2">
    <source>
        <dbReference type="ARBA" id="ARBA00022448"/>
    </source>
</evidence>
<keyword evidence="2 7" id="KW-0813">Transport</keyword>
<keyword evidence="5 7" id="KW-1133">Transmembrane helix</keyword>
<dbReference type="InterPro" id="IPR000515">
    <property type="entry name" value="MetI-like"/>
</dbReference>
<dbReference type="InterPro" id="IPR050901">
    <property type="entry name" value="BP-dep_ABC_trans_perm"/>
</dbReference>
<keyword evidence="6 7" id="KW-0472">Membrane</keyword>
<accession>A0A0J9C5L4</accession>
<protein>
    <recommendedName>
        <fullName evidence="8">ABC transmembrane type-1 domain-containing protein</fullName>
    </recommendedName>
</protein>
<organism evidence="9 10">
    <name type="scientific">[Clostridium] citroniae WAL-19142</name>
    <dbReference type="NCBI Taxonomy" id="742734"/>
    <lineage>
        <taxon>Bacteria</taxon>
        <taxon>Bacillati</taxon>
        <taxon>Bacillota</taxon>
        <taxon>Clostridia</taxon>
        <taxon>Lachnospirales</taxon>
        <taxon>Lachnospiraceae</taxon>
        <taxon>Enterocloster</taxon>
    </lineage>
</organism>
<dbReference type="CDD" id="cd06261">
    <property type="entry name" value="TM_PBP2"/>
    <property type="match status" value="1"/>
</dbReference>
<gene>
    <name evidence="9" type="ORF">HMPREF9470_02451</name>
</gene>
<dbReference type="RefSeq" id="WP_007866567.1">
    <property type="nucleotide sequence ID" value="NZ_KQ235878.1"/>
</dbReference>
<evidence type="ECO:0000313" key="9">
    <source>
        <dbReference type="EMBL" id="KMW19711.1"/>
    </source>
</evidence>
<feature type="transmembrane region" description="Helical" evidence="7">
    <location>
        <begin position="147"/>
        <end position="165"/>
    </location>
</feature>
<dbReference type="GeneID" id="93164107"/>
<feature type="domain" description="ABC transmembrane type-1" evidence="8">
    <location>
        <begin position="74"/>
        <end position="265"/>
    </location>
</feature>
<comment type="caution">
    <text evidence="9">The sequence shown here is derived from an EMBL/GenBank/DDBJ whole genome shotgun (WGS) entry which is preliminary data.</text>
</comment>
<dbReference type="PROSITE" id="PS50928">
    <property type="entry name" value="ABC_TM1"/>
    <property type="match status" value="1"/>
</dbReference>
<dbReference type="PANTHER" id="PTHR32243:SF18">
    <property type="entry name" value="INNER MEMBRANE ABC TRANSPORTER PERMEASE PROTEIN YCJP"/>
    <property type="match status" value="1"/>
</dbReference>
<dbReference type="AlphaFoldDB" id="A0A0J9C5L4"/>
<dbReference type="Proteomes" id="UP000037392">
    <property type="component" value="Unassembled WGS sequence"/>
</dbReference>
<reference evidence="9 10" key="1">
    <citation type="submission" date="2011-04" db="EMBL/GenBank/DDBJ databases">
        <title>The Genome Sequence of Clostridium citroniae WAL-19142.</title>
        <authorList>
            <consortium name="The Broad Institute Genome Sequencing Platform"/>
            <person name="Earl A."/>
            <person name="Ward D."/>
            <person name="Feldgarden M."/>
            <person name="Gevers D."/>
            <person name="Warren Y.A."/>
            <person name="Tyrrell K.L."/>
            <person name="Citron D.M."/>
            <person name="Goldstein E.J."/>
            <person name="Daigneault M."/>
            <person name="Allen-Vercoe E."/>
            <person name="Young S.K."/>
            <person name="Zeng Q."/>
            <person name="Gargeya S."/>
            <person name="Fitzgerald M."/>
            <person name="Haas B."/>
            <person name="Abouelleil A."/>
            <person name="Alvarado L."/>
            <person name="Arachchi H.M."/>
            <person name="Berlin A."/>
            <person name="Brown A."/>
            <person name="Chapman S.B."/>
            <person name="Chen Z."/>
            <person name="Dunbar C."/>
            <person name="Freedman E."/>
            <person name="Gearin G."/>
            <person name="Gellesch M."/>
            <person name="Goldberg J."/>
            <person name="Griggs A."/>
            <person name="Gujja S."/>
            <person name="Heilman E.R."/>
            <person name="Heiman D."/>
            <person name="Howarth C."/>
            <person name="Larson L."/>
            <person name="Lui A."/>
            <person name="MacDonald P.J."/>
            <person name="Mehta T."/>
            <person name="Montmayeur A."/>
            <person name="Murphy C."/>
            <person name="Neiman D."/>
            <person name="Pearson M."/>
            <person name="Priest M."/>
            <person name="Roberts A."/>
            <person name="Saif S."/>
            <person name="Shea T."/>
            <person name="Shenoy N."/>
            <person name="Sisk P."/>
            <person name="Stolte C."/>
            <person name="Sykes S."/>
            <person name="White J."/>
            <person name="Yandava C."/>
            <person name="Wortman J."/>
            <person name="Nusbaum C."/>
            <person name="Birren B."/>
        </authorList>
    </citation>
    <scope>NUCLEOTIDE SEQUENCE [LARGE SCALE GENOMIC DNA]</scope>
    <source>
        <strain evidence="9 10">WAL-19142</strain>
    </source>
</reference>
<dbReference type="Gene3D" id="1.10.3720.10">
    <property type="entry name" value="MetI-like"/>
    <property type="match status" value="1"/>
</dbReference>
<dbReference type="GO" id="GO:0005886">
    <property type="term" value="C:plasma membrane"/>
    <property type="evidence" value="ECO:0007669"/>
    <property type="project" value="UniProtKB-SubCell"/>
</dbReference>
<comment type="similarity">
    <text evidence="7">Belongs to the binding-protein-dependent transport system permease family.</text>
</comment>
<evidence type="ECO:0000259" key="8">
    <source>
        <dbReference type="PROSITE" id="PS50928"/>
    </source>
</evidence>
<dbReference type="PANTHER" id="PTHR32243">
    <property type="entry name" value="MALTOSE TRANSPORT SYSTEM PERMEASE-RELATED"/>
    <property type="match status" value="1"/>
</dbReference>
<feature type="transmembrane region" description="Helical" evidence="7">
    <location>
        <begin position="186"/>
        <end position="208"/>
    </location>
</feature>
<feature type="transmembrane region" description="Helical" evidence="7">
    <location>
        <begin position="244"/>
        <end position="265"/>
    </location>
</feature>
<evidence type="ECO:0000313" key="10">
    <source>
        <dbReference type="Proteomes" id="UP000037392"/>
    </source>
</evidence>